<evidence type="ECO:0000313" key="3">
    <source>
        <dbReference type="EMBL" id="HEC78715.1"/>
    </source>
</evidence>
<dbReference type="AlphaFoldDB" id="A0A9C9K0C1"/>
<dbReference type="GO" id="GO:0008234">
    <property type="term" value="F:cysteine-type peptidase activity"/>
    <property type="evidence" value="ECO:0007669"/>
    <property type="project" value="InterPro"/>
</dbReference>
<dbReference type="InterPro" id="IPR029030">
    <property type="entry name" value="Caspase-like_dom_sf"/>
</dbReference>
<evidence type="ECO:0000313" key="4">
    <source>
        <dbReference type="Proteomes" id="UP000885826"/>
    </source>
</evidence>
<sequence length="855" mass="97185">VVFYNDTFELSVQSRYPPHYITAQTSISGDSSILSIDLIRPTGTSASLTAYLNSVDIEYERLADLDAPFHAFYPGPLDYSIKVVDADDTPFILDITDLREPRMLDNYNLNNGEVILSSSSDSFQLLYFSKYSLAKKAELIQATPGELREQSSGCEYLVITHEDFYHAISPLVEYRSKDYSTKVVEIHKIYDDFSFGKYDPLAIKHFLYYTTNNWTTVPKYILLVGDATYDYKNNLGKDNPPNYIPMYEWGTQLAGNPGIPPNNIDEGEYVNFGGGESMILSRITVRTKQEVRDFIDKLITYETKDIDGMWNRRIILAGDDEWSNSNHWENPISYHCGACERLSTHIPDSLYDFAKVYMISYPPFAYPTHKPTAQDAFIRELNKSCFIGAFFGHGNTHQLADEGLFYDTNIPLVKNGRRYFFFFFGSCTVGRFDDSDYECIAEQLVRKKEGAIGTMAETAGSSSWTNELIADSLFSLMTRTDLTMGECFRITEYGEYVLLGDPATKMRRVNNATGIQAYPDSVRPMEKLKITCDEERYYLKAFVRDTTHIEKFDPSTADRISGHVYRLVQIGDDPPSFVGFDYKINGKKIYEGFWSQDTAVIFAPKIVTTHLPVIKLSNFIARKSGVLDSIRVFGTASPSADEVGPEVVFYDGARRLKDGDWVDQEFTLTGRVSDESGINLLNSVESSRGFYLYINDETEKTDLRDYFIYDRNSFTAGEFTLDVILPESVDTLTVNVSDNYYNQTVEKIVLNAEIYERIKIDNFLVYPNPLQGEGGLWFTFDLHSSGVVTIKIFTVAGRLIKTIRDVPCSAGYNQIYWNVLDEYSDEISNGVYLVKAFVRGNGSQDEVIEKFIIAR</sequence>
<dbReference type="SUPFAM" id="SSF52129">
    <property type="entry name" value="Caspase-like"/>
    <property type="match status" value="1"/>
</dbReference>
<dbReference type="Gene3D" id="3.40.50.1460">
    <property type="match status" value="1"/>
</dbReference>
<gene>
    <name evidence="3" type="ORF">ENI34_06190</name>
</gene>
<dbReference type="Proteomes" id="UP000885826">
    <property type="component" value="Unassembled WGS sequence"/>
</dbReference>
<accession>A0A9C9K0C1</accession>
<dbReference type="GO" id="GO:0006508">
    <property type="term" value="P:proteolysis"/>
    <property type="evidence" value="ECO:0007669"/>
    <property type="project" value="InterPro"/>
</dbReference>
<name>A0A9C9K0C1_UNCW3</name>
<protein>
    <recommendedName>
        <fullName evidence="2">Gingipain domain-containing protein</fullName>
    </recommendedName>
</protein>
<dbReference type="InterPro" id="IPR029031">
    <property type="entry name" value="Gingipain_N_sf"/>
</dbReference>
<keyword evidence="1" id="KW-0732">Signal</keyword>
<dbReference type="EMBL" id="DRIG01000065">
    <property type="protein sequence ID" value="HEC78715.1"/>
    <property type="molecule type" value="Genomic_DNA"/>
</dbReference>
<evidence type="ECO:0000259" key="2">
    <source>
        <dbReference type="Pfam" id="PF01364"/>
    </source>
</evidence>
<dbReference type="Gene3D" id="3.40.50.10390">
    <property type="entry name" value="Gingipain r, domain 1"/>
    <property type="match status" value="1"/>
</dbReference>
<dbReference type="InterPro" id="IPR001769">
    <property type="entry name" value="Gingipain"/>
</dbReference>
<feature type="domain" description="Gingipain" evidence="2">
    <location>
        <begin position="156"/>
        <end position="506"/>
    </location>
</feature>
<reference evidence="3" key="1">
    <citation type="journal article" date="2020" name="mSystems">
        <title>Genome- and Community-Level Interaction Insights into Carbon Utilization and Element Cycling Functions of Hydrothermarchaeota in Hydrothermal Sediment.</title>
        <authorList>
            <person name="Zhou Z."/>
            <person name="Liu Y."/>
            <person name="Xu W."/>
            <person name="Pan J."/>
            <person name="Luo Z.H."/>
            <person name="Li M."/>
        </authorList>
    </citation>
    <scope>NUCLEOTIDE SEQUENCE</scope>
    <source>
        <strain evidence="3">HyVt-388</strain>
    </source>
</reference>
<feature type="non-terminal residue" evidence="3">
    <location>
        <position position="1"/>
    </location>
</feature>
<dbReference type="Gene3D" id="2.60.40.4070">
    <property type="match status" value="1"/>
</dbReference>
<comment type="caution">
    <text evidence="3">The sequence shown here is derived from an EMBL/GenBank/DDBJ whole genome shotgun (WGS) entry which is preliminary data.</text>
</comment>
<dbReference type="Pfam" id="PF01364">
    <property type="entry name" value="Peptidase_C25"/>
    <property type="match status" value="1"/>
</dbReference>
<proteinExistence type="predicted"/>
<organism evidence="3 4">
    <name type="scientific">candidate division WOR-3 bacterium</name>
    <dbReference type="NCBI Taxonomy" id="2052148"/>
    <lineage>
        <taxon>Bacteria</taxon>
        <taxon>Bacteria division WOR-3</taxon>
    </lineage>
</organism>
<evidence type="ECO:0000256" key="1">
    <source>
        <dbReference type="ARBA" id="ARBA00022729"/>
    </source>
</evidence>